<dbReference type="PROSITE" id="PS50966">
    <property type="entry name" value="ZF_SWIM"/>
    <property type="match status" value="1"/>
</dbReference>
<name>A0A0H2RGE6_9AGAM</name>
<evidence type="ECO:0000313" key="3">
    <source>
        <dbReference type="EMBL" id="KLO08623.1"/>
    </source>
</evidence>
<gene>
    <name evidence="3" type="ORF">SCHPADRAFT_803506</name>
</gene>
<dbReference type="Pfam" id="PF04434">
    <property type="entry name" value="SWIM"/>
    <property type="match status" value="1"/>
</dbReference>
<evidence type="ECO:0000259" key="2">
    <source>
        <dbReference type="PROSITE" id="PS50966"/>
    </source>
</evidence>
<dbReference type="InParanoid" id="A0A0H2RGE6"/>
<feature type="non-terminal residue" evidence="3">
    <location>
        <position position="236"/>
    </location>
</feature>
<evidence type="ECO:0000256" key="1">
    <source>
        <dbReference type="PROSITE-ProRule" id="PRU00325"/>
    </source>
</evidence>
<feature type="domain" description="SWIM-type" evidence="2">
    <location>
        <begin position="196"/>
        <end position="229"/>
    </location>
</feature>
<dbReference type="AlphaFoldDB" id="A0A0H2RGE6"/>
<protein>
    <recommendedName>
        <fullName evidence="2">SWIM-type domain-containing protein</fullName>
    </recommendedName>
</protein>
<keyword evidence="1" id="KW-0863">Zinc-finger</keyword>
<dbReference type="OrthoDB" id="3262412at2759"/>
<keyword evidence="4" id="KW-1185">Reference proteome</keyword>
<keyword evidence="1" id="KW-0862">Zinc</keyword>
<dbReference type="Proteomes" id="UP000053477">
    <property type="component" value="Unassembled WGS sequence"/>
</dbReference>
<dbReference type="STRING" id="27342.A0A0H2RGE6"/>
<accession>A0A0H2RGE6</accession>
<dbReference type="GO" id="GO:0008270">
    <property type="term" value="F:zinc ion binding"/>
    <property type="evidence" value="ECO:0007669"/>
    <property type="project" value="UniProtKB-KW"/>
</dbReference>
<organism evidence="3 4">
    <name type="scientific">Schizopora paradoxa</name>
    <dbReference type="NCBI Taxonomy" id="27342"/>
    <lineage>
        <taxon>Eukaryota</taxon>
        <taxon>Fungi</taxon>
        <taxon>Dikarya</taxon>
        <taxon>Basidiomycota</taxon>
        <taxon>Agaricomycotina</taxon>
        <taxon>Agaricomycetes</taxon>
        <taxon>Hymenochaetales</taxon>
        <taxon>Schizoporaceae</taxon>
        <taxon>Schizopora</taxon>
    </lineage>
</organism>
<proteinExistence type="predicted"/>
<dbReference type="InterPro" id="IPR007527">
    <property type="entry name" value="Znf_SWIM"/>
</dbReference>
<reference evidence="3 4" key="1">
    <citation type="submission" date="2015-04" db="EMBL/GenBank/DDBJ databases">
        <title>Complete genome sequence of Schizopora paradoxa KUC8140, a cosmopolitan wood degrader in East Asia.</title>
        <authorList>
            <consortium name="DOE Joint Genome Institute"/>
            <person name="Min B."/>
            <person name="Park H."/>
            <person name="Jang Y."/>
            <person name="Kim J.-J."/>
            <person name="Kim K.H."/>
            <person name="Pangilinan J."/>
            <person name="Lipzen A."/>
            <person name="Riley R."/>
            <person name="Grigoriev I.V."/>
            <person name="Spatafora J.W."/>
            <person name="Choi I.-G."/>
        </authorList>
    </citation>
    <scope>NUCLEOTIDE SEQUENCE [LARGE SCALE GENOMIC DNA]</scope>
    <source>
        <strain evidence="3 4">KUC8140</strain>
    </source>
</reference>
<feature type="non-terminal residue" evidence="3">
    <location>
        <position position="1"/>
    </location>
</feature>
<keyword evidence="1" id="KW-0479">Metal-binding</keyword>
<dbReference type="EMBL" id="KQ086084">
    <property type="protein sequence ID" value="KLO08623.1"/>
    <property type="molecule type" value="Genomic_DNA"/>
</dbReference>
<sequence length="236" mass="28712">FRKHLCMHPLIPCDDEDGTYLTAKEIHYAATREMYEYCYQHDLAQTWAYLWNRWYCRKMWSLWARSSSPIITRLRTTMLVESLWKDLKRRHLRNFHRPRLDLVTHIVITNMLPGIMNKLDYIMGRRRVGHTKPLNAWQKAFKHDWEDMGRSDEHRRVERELTVLKKKQSSTAHNAKDRAQELEWIREDEQRKRGTYHTDINNWTCSCPSYLLSRFLLCKHLVRSTNDYFNNVPRNM</sequence>
<evidence type="ECO:0000313" key="4">
    <source>
        <dbReference type="Proteomes" id="UP000053477"/>
    </source>
</evidence>